<dbReference type="Proteomes" id="UP001249020">
    <property type="component" value="Unassembled WGS sequence"/>
</dbReference>
<evidence type="ECO:0000313" key="1">
    <source>
        <dbReference type="EMBL" id="MDT0581867.1"/>
    </source>
</evidence>
<accession>A0AAW8QY40</accession>
<organism evidence="1 2">
    <name type="scientific">Brumicola blandensis</name>
    <dbReference type="NCBI Taxonomy" id="3075611"/>
    <lineage>
        <taxon>Bacteria</taxon>
        <taxon>Pseudomonadati</taxon>
        <taxon>Pseudomonadota</taxon>
        <taxon>Gammaproteobacteria</taxon>
        <taxon>Alteromonadales</taxon>
        <taxon>Alteromonadaceae</taxon>
        <taxon>Brumicola</taxon>
    </lineage>
</organism>
<dbReference type="RefSeq" id="WP_311360635.1">
    <property type="nucleotide sequence ID" value="NZ_JAVRIE010000001.1"/>
</dbReference>
<proteinExistence type="predicted"/>
<dbReference type="AlphaFoldDB" id="A0AAW8QY40"/>
<evidence type="ECO:0000313" key="2">
    <source>
        <dbReference type="Proteomes" id="UP001249020"/>
    </source>
</evidence>
<protein>
    <submittedName>
        <fullName evidence="1">Uncharacterized protein</fullName>
    </submittedName>
</protein>
<dbReference type="EMBL" id="JAVRIE010000001">
    <property type="protein sequence ID" value="MDT0581867.1"/>
    <property type="molecule type" value="Genomic_DNA"/>
</dbReference>
<name>A0AAW8QY40_9ALTE</name>
<keyword evidence="2" id="KW-1185">Reference proteome</keyword>
<comment type="caution">
    <text evidence="1">The sequence shown here is derived from an EMBL/GenBank/DDBJ whole genome shotgun (WGS) entry which is preliminary data.</text>
</comment>
<gene>
    <name evidence="1" type="ORF">RM544_04890</name>
</gene>
<reference evidence="1 2" key="1">
    <citation type="submission" date="2023-09" db="EMBL/GenBank/DDBJ databases">
        <authorList>
            <person name="Rey-Velasco X."/>
        </authorList>
    </citation>
    <scope>NUCLEOTIDE SEQUENCE [LARGE SCALE GENOMIC DNA]</scope>
    <source>
        <strain evidence="1 2">W409</strain>
    </source>
</reference>
<sequence length="338" mass="37977">MKTQLPLLPGESPMPKAPQVILDDGTNCIPQHYLSYHHTRESVEAIVAEINYDPSYLLFVDEDHGGLFIQVGIIGLDNYIDKQSQGCKKIVYGRRWRVEPQLPSSEIIQTAYLALCKAREHEVRELVKFDEAGKVTTPFSCHHDLPLMAMSSATNADDNKGSIDGAQLKATIAKLTYDKAKFELANLLPLPGGQYLLSLKPIEIEKSSLPELHSITCLNIVMDDLTENAFLFSFMDALLHLSQRDVEERFSFKGFARFSRENSVTKISKLSAQTRHKGLTEGNIDFANMFKQNNYETDETRVPKLRDSALGRKLVQQMNQFEIGGGILPRSSDSNLDK</sequence>